<dbReference type="AlphaFoldDB" id="A0A381RAP3"/>
<accession>A0A381RAP3</accession>
<name>A0A381RAP3_9ZZZZ</name>
<dbReference type="PANTHER" id="PTHR33279">
    <property type="entry name" value="SULFUR CARRIER PROTEIN YEDF-RELATED"/>
    <property type="match status" value="1"/>
</dbReference>
<organism evidence="3">
    <name type="scientific">marine metagenome</name>
    <dbReference type="NCBI Taxonomy" id="408172"/>
    <lineage>
        <taxon>unclassified sequences</taxon>
        <taxon>metagenomes</taxon>
        <taxon>ecological metagenomes</taxon>
    </lineage>
</organism>
<evidence type="ECO:0000259" key="2">
    <source>
        <dbReference type="Pfam" id="PF01206"/>
    </source>
</evidence>
<reference evidence="3" key="1">
    <citation type="submission" date="2018-05" db="EMBL/GenBank/DDBJ databases">
        <authorList>
            <person name="Lanie J.A."/>
            <person name="Ng W.-L."/>
            <person name="Kazmierczak K.M."/>
            <person name="Andrzejewski T.M."/>
            <person name="Davidsen T.M."/>
            <person name="Wayne K.J."/>
            <person name="Tettelin H."/>
            <person name="Glass J.I."/>
            <person name="Rusch D."/>
            <person name="Podicherti R."/>
            <person name="Tsui H.-C.T."/>
            <person name="Winkler M.E."/>
        </authorList>
    </citation>
    <scope>NUCLEOTIDE SEQUENCE</scope>
</reference>
<dbReference type="SUPFAM" id="SSF64307">
    <property type="entry name" value="SirA-like"/>
    <property type="match status" value="1"/>
</dbReference>
<dbReference type="Gene3D" id="3.30.110.40">
    <property type="entry name" value="TusA-like domain"/>
    <property type="match status" value="1"/>
</dbReference>
<dbReference type="Pfam" id="PF01206">
    <property type="entry name" value="TusA"/>
    <property type="match status" value="1"/>
</dbReference>
<dbReference type="InterPro" id="IPR001455">
    <property type="entry name" value="TusA-like"/>
</dbReference>
<comment type="similarity">
    <text evidence="1">Belongs to the sulfur carrier protein TusA family.</text>
</comment>
<gene>
    <name evidence="3" type="ORF">METZ01_LOCUS41679</name>
</gene>
<dbReference type="PANTHER" id="PTHR33279:SF6">
    <property type="entry name" value="SULFUR CARRIER PROTEIN YEDF-RELATED"/>
    <property type="match status" value="1"/>
</dbReference>
<evidence type="ECO:0000256" key="1">
    <source>
        <dbReference type="ARBA" id="ARBA00008984"/>
    </source>
</evidence>
<dbReference type="CDD" id="cd00291">
    <property type="entry name" value="SirA_YedF_YeeD"/>
    <property type="match status" value="1"/>
</dbReference>
<feature type="domain" description="UPF0033" evidence="2">
    <location>
        <begin position="5"/>
        <end position="73"/>
    </location>
</feature>
<sequence>MSHQTLDMSGHNCPMPILKTKQALTAMNAKDTIEVICTDKGSTKDFIAFCNQTGNALISHSDQDNHFIFHIEKS</sequence>
<dbReference type="EMBL" id="UINC01001790">
    <property type="protein sequence ID" value="SUZ88825.1"/>
    <property type="molecule type" value="Genomic_DNA"/>
</dbReference>
<dbReference type="InterPro" id="IPR036868">
    <property type="entry name" value="TusA-like_sf"/>
</dbReference>
<evidence type="ECO:0000313" key="3">
    <source>
        <dbReference type="EMBL" id="SUZ88825.1"/>
    </source>
</evidence>
<proteinExistence type="inferred from homology"/>
<protein>
    <recommendedName>
        <fullName evidence="2">UPF0033 domain-containing protein</fullName>
    </recommendedName>
</protein>